<dbReference type="InterPro" id="IPR001584">
    <property type="entry name" value="Integrase_cat-core"/>
</dbReference>
<dbReference type="OrthoDB" id="444848at2759"/>
<evidence type="ECO:0000313" key="4">
    <source>
        <dbReference type="Proteomes" id="UP000054217"/>
    </source>
</evidence>
<dbReference type="HOGENOM" id="CLU_000384_22_0_1"/>
<proteinExistence type="predicted"/>
<evidence type="ECO:0000256" key="1">
    <source>
        <dbReference type="ARBA" id="ARBA00022884"/>
    </source>
</evidence>
<accession>A0A0C3JMA4</accession>
<keyword evidence="1" id="KW-0694">RNA-binding</keyword>
<dbReference type="PROSITE" id="PS50994">
    <property type="entry name" value="INTEGRASE"/>
    <property type="match status" value="1"/>
</dbReference>
<feature type="non-terminal residue" evidence="3">
    <location>
        <position position="1"/>
    </location>
</feature>
<reference evidence="4" key="2">
    <citation type="submission" date="2015-01" db="EMBL/GenBank/DDBJ databases">
        <title>Evolutionary Origins and Diversification of the Mycorrhizal Mutualists.</title>
        <authorList>
            <consortium name="DOE Joint Genome Institute"/>
            <consortium name="Mycorrhizal Genomics Consortium"/>
            <person name="Kohler A."/>
            <person name="Kuo A."/>
            <person name="Nagy L.G."/>
            <person name="Floudas D."/>
            <person name="Copeland A."/>
            <person name="Barry K.W."/>
            <person name="Cichocki N."/>
            <person name="Veneault-Fourrey C."/>
            <person name="LaButti K."/>
            <person name="Lindquist E.A."/>
            <person name="Lipzen A."/>
            <person name="Lundell T."/>
            <person name="Morin E."/>
            <person name="Murat C."/>
            <person name="Riley R."/>
            <person name="Ohm R."/>
            <person name="Sun H."/>
            <person name="Tunlid A."/>
            <person name="Henrissat B."/>
            <person name="Grigoriev I.V."/>
            <person name="Hibbett D.S."/>
            <person name="Martin F."/>
        </authorList>
    </citation>
    <scope>NUCLEOTIDE SEQUENCE [LARGE SCALE GENOMIC DNA]</scope>
    <source>
        <strain evidence="4">Marx 270</strain>
    </source>
</reference>
<dbReference type="AlphaFoldDB" id="A0A0C3JMA4"/>
<protein>
    <recommendedName>
        <fullName evidence="2">Integrase catalytic domain-containing protein</fullName>
    </recommendedName>
</protein>
<feature type="domain" description="Integrase catalytic" evidence="2">
    <location>
        <begin position="1"/>
        <end position="88"/>
    </location>
</feature>
<gene>
    <name evidence="3" type="ORF">M404DRAFT_113236</name>
</gene>
<reference evidence="3 4" key="1">
    <citation type="submission" date="2014-04" db="EMBL/GenBank/DDBJ databases">
        <authorList>
            <consortium name="DOE Joint Genome Institute"/>
            <person name="Kuo A."/>
            <person name="Kohler A."/>
            <person name="Costa M.D."/>
            <person name="Nagy L.G."/>
            <person name="Floudas D."/>
            <person name="Copeland A."/>
            <person name="Barry K.W."/>
            <person name="Cichocki N."/>
            <person name="Veneault-Fourrey C."/>
            <person name="LaButti K."/>
            <person name="Lindquist E.A."/>
            <person name="Lipzen A."/>
            <person name="Lundell T."/>
            <person name="Morin E."/>
            <person name="Murat C."/>
            <person name="Sun H."/>
            <person name="Tunlid A."/>
            <person name="Henrissat B."/>
            <person name="Grigoriev I.V."/>
            <person name="Hibbett D.S."/>
            <person name="Martin F."/>
            <person name="Nordberg H.P."/>
            <person name="Cantor M.N."/>
            <person name="Hua S.X."/>
        </authorList>
    </citation>
    <scope>NUCLEOTIDE SEQUENCE [LARGE SCALE GENOMIC DNA]</scope>
    <source>
        <strain evidence="3 4">Marx 270</strain>
    </source>
</reference>
<sequence length="261" mass="29760">DNGGPYILALDWLSKTFRICHIRISPYNSQANGVVEHQHFNVREALVKSCRGEASKWSEVAPVVFWAERVTVHKATGFSPFYMAHGVEPRLPFDIVEATFLAPFEPSSSYYTATWTFPTAEFYSTSELIPHHAHQLQKHPEDLAQIHDLILRSCFMSVKDFITRFAHTIQDFNFEPGSLILVRNSRIERELDHKTKPCYLGPMIVVQHTKGGLYILAELDGAVSKFHFGAYCLYPYFLRNDSRIKVTQLTGISAGDLDHLE</sequence>
<dbReference type="GO" id="GO:0003723">
    <property type="term" value="F:RNA binding"/>
    <property type="evidence" value="ECO:0007669"/>
    <property type="project" value="UniProtKB-KW"/>
</dbReference>
<keyword evidence="4" id="KW-1185">Reference proteome</keyword>
<dbReference type="Gene3D" id="3.30.420.10">
    <property type="entry name" value="Ribonuclease H-like superfamily/Ribonuclease H"/>
    <property type="match status" value="1"/>
</dbReference>
<dbReference type="InterPro" id="IPR036397">
    <property type="entry name" value="RNaseH_sf"/>
</dbReference>
<dbReference type="Proteomes" id="UP000054217">
    <property type="component" value="Unassembled WGS sequence"/>
</dbReference>
<dbReference type="InterPro" id="IPR012337">
    <property type="entry name" value="RNaseH-like_sf"/>
</dbReference>
<organism evidence="3 4">
    <name type="scientific">Pisolithus tinctorius Marx 270</name>
    <dbReference type="NCBI Taxonomy" id="870435"/>
    <lineage>
        <taxon>Eukaryota</taxon>
        <taxon>Fungi</taxon>
        <taxon>Dikarya</taxon>
        <taxon>Basidiomycota</taxon>
        <taxon>Agaricomycotina</taxon>
        <taxon>Agaricomycetes</taxon>
        <taxon>Agaricomycetidae</taxon>
        <taxon>Boletales</taxon>
        <taxon>Sclerodermatineae</taxon>
        <taxon>Pisolithaceae</taxon>
        <taxon>Pisolithus</taxon>
    </lineage>
</organism>
<dbReference type="PANTHER" id="PTHR48475:SF1">
    <property type="entry name" value="RNASE H TYPE-1 DOMAIN-CONTAINING PROTEIN"/>
    <property type="match status" value="1"/>
</dbReference>
<evidence type="ECO:0000259" key="2">
    <source>
        <dbReference type="PROSITE" id="PS50994"/>
    </source>
</evidence>
<feature type="non-terminal residue" evidence="3">
    <location>
        <position position="261"/>
    </location>
</feature>
<dbReference type="InParanoid" id="A0A0C3JMA4"/>
<dbReference type="EMBL" id="KN832013">
    <property type="protein sequence ID" value="KIN98681.1"/>
    <property type="molecule type" value="Genomic_DNA"/>
</dbReference>
<dbReference type="PANTHER" id="PTHR48475">
    <property type="entry name" value="RIBONUCLEASE H"/>
    <property type="match status" value="1"/>
</dbReference>
<evidence type="ECO:0000313" key="3">
    <source>
        <dbReference type="EMBL" id="KIN98681.1"/>
    </source>
</evidence>
<dbReference type="STRING" id="870435.A0A0C3JMA4"/>
<name>A0A0C3JMA4_PISTI</name>
<dbReference type="SUPFAM" id="SSF53098">
    <property type="entry name" value="Ribonuclease H-like"/>
    <property type="match status" value="1"/>
</dbReference>
<dbReference type="GO" id="GO:0015074">
    <property type="term" value="P:DNA integration"/>
    <property type="evidence" value="ECO:0007669"/>
    <property type="project" value="InterPro"/>
</dbReference>
<dbReference type="GO" id="GO:0005634">
    <property type="term" value="C:nucleus"/>
    <property type="evidence" value="ECO:0007669"/>
    <property type="project" value="UniProtKB-ARBA"/>
</dbReference>